<organism evidence="1 2">
    <name type="scientific">Holotrichia oblita</name>
    <name type="common">Chafer beetle</name>
    <dbReference type="NCBI Taxonomy" id="644536"/>
    <lineage>
        <taxon>Eukaryota</taxon>
        <taxon>Metazoa</taxon>
        <taxon>Ecdysozoa</taxon>
        <taxon>Arthropoda</taxon>
        <taxon>Hexapoda</taxon>
        <taxon>Insecta</taxon>
        <taxon>Pterygota</taxon>
        <taxon>Neoptera</taxon>
        <taxon>Endopterygota</taxon>
        <taxon>Coleoptera</taxon>
        <taxon>Polyphaga</taxon>
        <taxon>Scarabaeiformia</taxon>
        <taxon>Scarabaeidae</taxon>
        <taxon>Melolonthinae</taxon>
        <taxon>Holotrichia</taxon>
    </lineage>
</organism>
<protein>
    <submittedName>
        <fullName evidence="1">Transposable element tc3 transposase-like protein</fullName>
    </submittedName>
</protein>
<gene>
    <name evidence="1" type="ORF">MML48_1g00618</name>
</gene>
<evidence type="ECO:0000313" key="2">
    <source>
        <dbReference type="Proteomes" id="UP001056778"/>
    </source>
</evidence>
<comment type="caution">
    <text evidence="1">The sequence shown here is derived from an EMBL/GenBank/DDBJ whole genome shotgun (WGS) entry which is preliminary data.</text>
</comment>
<dbReference type="Proteomes" id="UP001056778">
    <property type="component" value="Chromosome 1"/>
</dbReference>
<accession>A0ACB9TWX6</accession>
<evidence type="ECO:0000313" key="1">
    <source>
        <dbReference type="EMBL" id="KAI4471473.1"/>
    </source>
</evidence>
<sequence>METQRRVVCRKISQQKFAAPPNVCNSFPETGSVKLKETRDRANIRPMQLDEAILARVEEDPTTSTRRISAMENTSKNTVWRSLKEQSLHPFHYQQVQALTEGDSENREVFCSCQLSKTLFSQRLGWSYRRSITRTQFSSKQANRRCIPSILTKRIGSNIR</sequence>
<proteinExistence type="predicted"/>
<name>A0ACB9TWX6_HOLOL</name>
<reference evidence="1" key="1">
    <citation type="submission" date="2022-04" db="EMBL/GenBank/DDBJ databases">
        <title>Chromosome-scale genome assembly of Holotrichia oblita Faldermann.</title>
        <authorList>
            <person name="Rongchong L."/>
        </authorList>
    </citation>
    <scope>NUCLEOTIDE SEQUENCE</scope>
    <source>
        <strain evidence="1">81SQS9</strain>
    </source>
</reference>
<dbReference type="EMBL" id="CM043015">
    <property type="protein sequence ID" value="KAI4471473.1"/>
    <property type="molecule type" value="Genomic_DNA"/>
</dbReference>
<keyword evidence="2" id="KW-1185">Reference proteome</keyword>